<evidence type="ECO:0008006" key="4">
    <source>
        <dbReference type="Google" id="ProtNLM"/>
    </source>
</evidence>
<keyword evidence="3" id="KW-1185">Reference proteome</keyword>
<sequence>MKKVFQYLFLVLIITSLVSCSSDSDTDSPVLLRKLTSVNMGQNASYTFFYKGTKLTKVAFEIEAVADGSGYDLYTYNGNLIAEVKRFNTANQNIATTTFTYNSNNQLIQAVKVQPTSNYGFKSVFTYNVDGSVTVNGFSGNTATQNAPSDIVERFYFHNGEVIQKEFASNTTNFSVAYTYDNANHPMQNVTGINTIKLYSFIADGLFGMQHNVTQQITTVSGESPIEVSMDADYNNINYPVALYSADGQYQHQFTYFK</sequence>
<protein>
    <recommendedName>
        <fullName evidence="4">YD repeat-containing protein</fullName>
    </recommendedName>
</protein>
<proteinExistence type="predicted"/>
<name>A0ABP7U6T3_9FLAO</name>
<gene>
    <name evidence="2" type="ORF">GCM10022386_23250</name>
</gene>
<keyword evidence="1" id="KW-0732">Signal</keyword>
<feature type="chain" id="PRO_5045077575" description="YD repeat-containing protein" evidence="1">
    <location>
        <begin position="22"/>
        <end position="258"/>
    </location>
</feature>
<evidence type="ECO:0000313" key="2">
    <source>
        <dbReference type="EMBL" id="GAA4036921.1"/>
    </source>
</evidence>
<comment type="caution">
    <text evidence="2">The sequence shown here is derived from an EMBL/GenBank/DDBJ whole genome shotgun (WGS) entry which is preliminary data.</text>
</comment>
<dbReference type="Gene3D" id="2.180.10.10">
    <property type="entry name" value="RHS repeat-associated core"/>
    <property type="match status" value="1"/>
</dbReference>
<evidence type="ECO:0000256" key="1">
    <source>
        <dbReference type="SAM" id="SignalP"/>
    </source>
</evidence>
<dbReference type="Proteomes" id="UP001500968">
    <property type="component" value="Unassembled WGS sequence"/>
</dbReference>
<feature type="signal peptide" evidence="1">
    <location>
        <begin position="1"/>
        <end position="21"/>
    </location>
</feature>
<dbReference type="EMBL" id="BAABCR010000015">
    <property type="protein sequence ID" value="GAA4036921.1"/>
    <property type="molecule type" value="Genomic_DNA"/>
</dbReference>
<dbReference type="RefSeq" id="WP_324690211.1">
    <property type="nucleotide sequence ID" value="NZ_BAABCR010000015.1"/>
</dbReference>
<accession>A0ABP7U6T3</accession>
<dbReference type="PROSITE" id="PS51257">
    <property type="entry name" value="PROKAR_LIPOPROTEIN"/>
    <property type="match status" value="1"/>
</dbReference>
<organism evidence="2 3">
    <name type="scientific">Flavobacterium cheonhonense</name>
    <dbReference type="NCBI Taxonomy" id="706185"/>
    <lineage>
        <taxon>Bacteria</taxon>
        <taxon>Pseudomonadati</taxon>
        <taxon>Bacteroidota</taxon>
        <taxon>Flavobacteriia</taxon>
        <taxon>Flavobacteriales</taxon>
        <taxon>Flavobacteriaceae</taxon>
        <taxon>Flavobacterium</taxon>
    </lineage>
</organism>
<reference evidence="3" key="1">
    <citation type="journal article" date="2019" name="Int. J. Syst. Evol. Microbiol.">
        <title>The Global Catalogue of Microorganisms (GCM) 10K type strain sequencing project: providing services to taxonomists for standard genome sequencing and annotation.</title>
        <authorList>
            <consortium name="The Broad Institute Genomics Platform"/>
            <consortium name="The Broad Institute Genome Sequencing Center for Infectious Disease"/>
            <person name="Wu L."/>
            <person name="Ma J."/>
        </authorList>
    </citation>
    <scope>NUCLEOTIDE SEQUENCE [LARGE SCALE GENOMIC DNA]</scope>
    <source>
        <strain evidence="3">JCM 17064</strain>
    </source>
</reference>
<evidence type="ECO:0000313" key="3">
    <source>
        <dbReference type="Proteomes" id="UP001500968"/>
    </source>
</evidence>